<name>A0AAX4Q5Y1_9CAUD</name>
<proteinExistence type="predicted"/>
<gene>
    <name evidence="1" type="ORF">U7154_000108</name>
</gene>
<dbReference type="EMBL" id="PP579741">
    <property type="protein sequence ID" value="XAG95875.1"/>
    <property type="molecule type" value="Genomic_DNA"/>
</dbReference>
<sequence length="161" mass="18418">MVDSRDKGKRAEYDVRDLLREKTGLGWERVPGSGGFGAQHGLKGDIYLPISTNKRSLYCIEVKHYKDDTITSNLTNATVSTLEKWWDQTVREAGEMNSKSMLVFKKDRGEWLMALWEDDENAAYLMDNAYLTFRSSRMTTGIIIGKFKPWLAEANLEDLVV</sequence>
<reference evidence="1 2" key="1">
    <citation type="submission" date="2024-04" db="EMBL/GenBank/DDBJ databases">
        <authorList>
            <person name="Wojcicki M."/>
            <person name="Srednicka P."/>
            <person name="Shymialevich D."/>
            <person name="Sokolowska B."/>
        </authorList>
    </citation>
    <scope>NUCLEOTIDE SEQUENCE [LARGE SCALE GENOMIC DNA]</scope>
</reference>
<protein>
    <submittedName>
        <fullName evidence="1">Protein D14</fullName>
    </submittedName>
</protein>
<dbReference type="InterPro" id="IPR056931">
    <property type="entry name" value="D14-like"/>
</dbReference>
<accession>A0AAX4Q5Y1</accession>
<evidence type="ECO:0000313" key="1">
    <source>
        <dbReference type="EMBL" id="XAG95875.1"/>
    </source>
</evidence>
<dbReference type="InterPro" id="IPR011856">
    <property type="entry name" value="tRNA_endonuc-like_dom_sf"/>
</dbReference>
<dbReference type="Pfam" id="PF24608">
    <property type="entry name" value="PDDEXK_15"/>
    <property type="match status" value="1"/>
</dbReference>
<dbReference type="Proteomes" id="UP001437386">
    <property type="component" value="Segment"/>
</dbReference>
<evidence type="ECO:0000313" key="2">
    <source>
        <dbReference type="Proteomes" id="UP001437386"/>
    </source>
</evidence>
<keyword evidence="2" id="KW-1185">Reference proteome</keyword>
<dbReference type="Gene3D" id="3.40.1350.10">
    <property type="match status" value="1"/>
</dbReference>
<organism evidence="1 2">
    <name type="scientific">Enterobacter phage KKP_3711</name>
    <dbReference type="NCBI Taxonomy" id="3109398"/>
    <lineage>
        <taxon>Viruses</taxon>
        <taxon>Duplodnaviria</taxon>
        <taxon>Heunggongvirae</taxon>
        <taxon>Uroviricota</taxon>
        <taxon>Caudoviricetes</taxon>
        <taxon>Demerecviridae</taxon>
        <taxon>Markadamsvirinae</taxon>
    </lineage>
</organism>
<dbReference type="GO" id="GO:0003676">
    <property type="term" value="F:nucleic acid binding"/>
    <property type="evidence" value="ECO:0007669"/>
    <property type="project" value="InterPro"/>
</dbReference>